<proteinExistence type="predicted"/>
<name>A0A368HFN1_9GAMM</name>
<sequence>MLRIFSGLFDGPPPPAVAEALLHDTIPPLWRIQDCPPRDQGAQIGNFESQYEALFLIPTHDHISPYISHHP</sequence>
<reference evidence="1 2" key="1">
    <citation type="submission" date="2018-02" db="EMBL/GenBank/DDBJ databases">
        <title>Insights into the biology of acidophilic members of the Acidiferrobacteraceae family derived from comparative genomic analyses.</title>
        <authorList>
            <person name="Issotta F."/>
            <person name="Thyssen C."/>
            <person name="Mena C."/>
            <person name="Moya A."/>
            <person name="Bellenberg S."/>
            <person name="Sproer C."/>
            <person name="Covarrubias P.C."/>
            <person name="Sand W."/>
            <person name="Quatrini R."/>
            <person name="Vera M."/>
        </authorList>
    </citation>
    <scope>NUCLEOTIDE SEQUENCE [LARGE SCALE GENOMIC DNA]</scope>
    <source>
        <strain evidence="2">m-1</strain>
    </source>
</reference>
<accession>A0A368HFN1</accession>
<comment type="caution">
    <text evidence="1">The sequence shown here is derived from an EMBL/GenBank/DDBJ whole genome shotgun (WGS) entry which is preliminary data.</text>
</comment>
<dbReference type="Proteomes" id="UP000253250">
    <property type="component" value="Unassembled WGS sequence"/>
</dbReference>
<protein>
    <submittedName>
        <fullName evidence="1">Uncharacterized protein</fullName>
    </submittedName>
</protein>
<gene>
    <name evidence="1" type="ORF">C4900_10860</name>
</gene>
<evidence type="ECO:0000313" key="2">
    <source>
        <dbReference type="Proteomes" id="UP000253250"/>
    </source>
</evidence>
<dbReference type="OrthoDB" id="10011284at2"/>
<dbReference type="AlphaFoldDB" id="A0A368HFN1"/>
<keyword evidence="2" id="KW-1185">Reference proteome</keyword>
<dbReference type="EMBL" id="PSYR01000002">
    <property type="protein sequence ID" value="RCN56330.1"/>
    <property type="molecule type" value="Genomic_DNA"/>
</dbReference>
<evidence type="ECO:0000313" key="1">
    <source>
        <dbReference type="EMBL" id="RCN56330.1"/>
    </source>
</evidence>
<dbReference type="RefSeq" id="WP_114283082.1">
    <property type="nucleotide sequence ID" value="NZ_PSYR01000002.1"/>
</dbReference>
<organism evidence="1 2">
    <name type="scientific">Acidiferrobacter thiooxydans</name>
    <dbReference type="NCBI Taxonomy" id="163359"/>
    <lineage>
        <taxon>Bacteria</taxon>
        <taxon>Pseudomonadati</taxon>
        <taxon>Pseudomonadota</taxon>
        <taxon>Gammaproteobacteria</taxon>
        <taxon>Acidiferrobacterales</taxon>
        <taxon>Acidiferrobacteraceae</taxon>
        <taxon>Acidiferrobacter</taxon>
    </lineage>
</organism>